<keyword evidence="5 7" id="KW-0326">Glycosidase</keyword>
<dbReference type="NCBIfam" id="NF003740">
    <property type="entry name" value="PRK05337.1"/>
    <property type="match status" value="1"/>
</dbReference>
<comment type="similarity">
    <text evidence="2">Belongs to the glycosyl hydrolase 3 family.</text>
</comment>
<dbReference type="GO" id="GO:0004563">
    <property type="term" value="F:beta-N-acetylhexosaminidase activity"/>
    <property type="evidence" value="ECO:0007669"/>
    <property type="project" value="UniProtKB-EC"/>
</dbReference>
<evidence type="ECO:0000256" key="3">
    <source>
        <dbReference type="ARBA" id="ARBA00012663"/>
    </source>
</evidence>
<dbReference type="InterPro" id="IPR017853">
    <property type="entry name" value="GH"/>
</dbReference>
<dbReference type="Gene3D" id="3.20.20.300">
    <property type="entry name" value="Glycoside hydrolase, family 3, N-terminal domain"/>
    <property type="match status" value="1"/>
</dbReference>
<reference evidence="8" key="1">
    <citation type="journal article" date="2019" name="Int. J. Syst. Evol. Microbiol.">
        <title>The Global Catalogue of Microorganisms (GCM) 10K type strain sequencing project: providing services to taxonomists for standard genome sequencing and annotation.</title>
        <authorList>
            <consortium name="The Broad Institute Genomics Platform"/>
            <consortium name="The Broad Institute Genome Sequencing Center for Infectious Disease"/>
            <person name="Wu L."/>
            <person name="Ma J."/>
        </authorList>
    </citation>
    <scope>NUCLEOTIDE SEQUENCE [LARGE SCALE GENOMIC DNA]</scope>
    <source>
        <strain evidence="8">CCUG 61697</strain>
    </source>
</reference>
<dbReference type="EC" id="3.2.1.52" evidence="3"/>
<dbReference type="PANTHER" id="PTHR30480">
    <property type="entry name" value="BETA-HEXOSAMINIDASE-RELATED"/>
    <property type="match status" value="1"/>
</dbReference>
<evidence type="ECO:0000259" key="6">
    <source>
        <dbReference type="Pfam" id="PF00933"/>
    </source>
</evidence>
<dbReference type="InterPro" id="IPR036962">
    <property type="entry name" value="Glyco_hydro_3_N_sf"/>
</dbReference>
<sequence length="343" mass="36477">MAFQAFIASCSGPELTEAEKSFFGRSRPCGLILFARNCETPEQIRSLTDSFKHAVGADEVLILIDQEGGRVQRLKPPAWPQMPTARAYGDLYAKDAETGKRAAFYGARLIAHQLHGLGINTNCAPVLDVPQPGAHEIIGDRAYGTDPETIAILGRAVMDGYLAGGVLPVIKHVPGHGRAEADSHLSLPKIEASTEELEAVDFKPFQALKNAPLAMTAHVLLPVFDSDRPASISPVIMGEVIRKTIGLEGLVMCDDLGMKALSGTMREKAAGAIAAGCDVALHCSGKLSEMEDVAEAVPALIGESKARFDRAIAALHAPDPFDHEEALAMLAQVEGTPIVWAEG</sequence>
<keyword evidence="8" id="KW-1185">Reference proteome</keyword>
<evidence type="ECO:0000256" key="4">
    <source>
        <dbReference type="ARBA" id="ARBA00022801"/>
    </source>
</evidence>
<evidence type="ECO:0000256" key="2">
    <source>
        <dbReference type="ARBA" id="ARBA00005336"/>
    </source>
</evidence>
<dbReference type="InterPro" id="IPR001764">
    <property type="entry name" value="Glyco_hydro_3_N"/>
</dbReference>
<dbReference type="PANTHER" id="PTHR30480:SF13">
    <property type="entry name" value="BETA-HEXOSAMINIDASE"/>
    <property type="match status" value="1"/>
</dbReference>
<comment type="caution">
    <text evidence="7">The sequence shown here is derived from an EMBL/GenBank/DDBJ whole genome shotgun (WGS) entry which is preliminary data.</text>
</comment>
<comment type="catalytic activity">
    <reaction evidence="1">
        <text>Hydrolysis of terminal non-reducing N-acetyl-D-hexosamine residues in N-acetyl-beta-D-hexosaminides.</text>
        <dbReference type="EC" id="3.2.1.52"/>
    </reaction>
</comment>
<gene>
    <name evidence="7" type="primary">nagZ</name>
    <name evidence="7" type="ORF">ACFQ2F_10430</name>
</gene>
<protein>
    <recommendedName>
        <fullName evidence="3">beta-N-acetylhexosaminidase</fullName>
        <ecNumber evidence="3">3.2.1.52</ecNumber>
    </recommendedName>
</protein>
<keyword evidence="4 7" id="KW-0378">Hydrolase</keyword>
<dbReference type="EMBL" id="JBHTJO010000001">
    <property type="protein sequence ID" value="MFD0987511.1"/>
    <property type="molecule type" value="Genomic_DNA"/>
</dbReference>
<proteinExistence type="inferred from homology"/>
<evidence type="ECO:0000256" key="5">
    <source>
        <dbReference type="ARBA" id="ARBA00023295"/>
    </source>
</evidence>
<organism evidence="7 8">
    <name type="scientific">Methyloligella solikamskensis</name>
    <dbReference type="NCBI Taxonomy" id="1177756"/>
    <lineage>
        <taxon>Bacteria</taxon>
        <taxon>Pseudomonadati</taxon>
        <taxon>Pseudomonadota</taxon>
        <taxon>Alphaproteobacteria</taxon>
        <taxon>Hyphomicrobiales</taxon>
        <taxon>Hyphomicrobiaceae</taxon>
        <taxon>Methyloligella</taxon>
    </lineage>
</organism>
<name>A0ABW3JB98_9HYPH</name>
<dbReference type="RefSeq" id="WP_379089573.1">
    <property type="nucleotide sequence ID" value="NZ_JBHTJO010000001.1"/>
</dbReference>
<dbReference type="SUPFAM" id="SSF51445">
    <property type="entry name" value="(Trans)glycosidases"/>
    <property type="match status" value="1"/>
</dbReference>
<dbReference type="Pfam" id="PF00933">
    <property type="entry name" value="Glyco_hydro_3"/>
    <property type="match status" value="1"/>
</dbReference>
<accession>A0ABW3JB98</accession>
<feature type="domain" description="Glycoside hydrolase family 3 N-terminal" evidence="6">
    <location>
        <begin position="29"/>
        <end position="312"/>
    </location>
</feature>
<evidence type="ECO:0000256" key="1">
    <source>
        <dbReference type="ARBA" id="ARBA00001231"/>
    </source>
</evidence>
<dbReference type="InterPro" id="IPR050226">
    <property type="entry name" value="NagZ_Beta-hexosaminidase"/>
</dbReference>
<dbReference type="Proteomes" id="UP001597102">
    <property type="component" value="Unassembled WGS sequence"/>
</dbReference>
<evidence type="ECO:0000313" key="8">
    <source>
        <dbReference type="Proteomes" id="UP001597102"/>
    </source>
</evidence>
<evidence type="ECO:0000313" key="7">
    <source>
        <dbReference type="EMBL" id="MFD0987511.1"/>
    </source>
</evidence>